<dbReference type="InParanoid" id="D8Q3L5"/>
<keyword evidence="3 5" id="KW-1133">Transmembrane helix</keyword>
<dbReference type="VEuPathDB" id="FungiDB:SCHCODRAFT_02746395"/>
<dbReference type="eggNOG" id="KOG0874">
    <property type="taxonomic scope" value="Eukaryota"/>
</dbReference>
<dbReference type="Proteomes" id="UP000007431">
    <property type="component" value="Unassembled WGS sequence"/>
</dbReference>
<dbReference type="OMA" id="FFIFWDR"/>
<proteinExistence type="predicted"/>
<protein>
    <recommendedName>
        <fullName evidence="6">Fatty acid hydroxylase domain-containing protein</fullName>
    </recommendedName>
</protein>
<dbReference type="STRING" id="578458.D8Q3L5"/>
<comment type="subcellular location">
    <subcellularLocation>
        <location evidence="1">Membrane</location>
    </subcellularLocation>
</comment>
<dbReference type="GO" id="GO:0102772">
    <property type="term" value="F:sphingolipid C4-monooxygenase activity"/>
    <property type="evidence" value="ECO:0007669"/>
    <property type="project" value="EnsemblFungi"/>
</dbReference>
<evidence type="ECO:0000313" key="7">
    <source>
        <dbReference type="EMBL" id="EFI98331.1"/>
    </source>
</evidence>
<dbReference type="GeneID" id="9595334"/>
<dbReference type="GO" id="GO:0005789">
    <property type="term" value="C:endoplasmic reticulum membrane"/>
    <property type="evidence" value="ECO:0007669"/>
    <property type="project" value="EnsemblFungi"/>
</dbReference>
<feature type="transmembrane region" description="Helical" evidence="5">
    <location>
        <begin position="89"/>
        <end position="108"/>
    </location>
</feature>
<dbReference type="RefSeq" id="XP_003033234.1">
    <property type="nucleotide sequence ID" value="XM_003033188.1"/>
</dbReference>
<dbReference type="InterPro" id="IPR006694">
    <property type="entry name" value="Fatty_acid_hydroxylase"/>
</dbReference>
<evidence type="ECO:0000256" key="3">
    <source>
        <dbReference type="ARBA" id="ARBA00022989"/>
    </source>
</evidence>
<dbReference type="KEGG" id="scm:SCHCO_02746395"/>
<organism evidence="8">
    <name type="scientific">Schizophyllum commune (strain H4-8 / FGSC 9210)</name>
    <name type="common">Split gill fungus</name>
    <dbReference type="NCBI Taxonomy" id="578458"/>
    <lineage>
        <taxon>Eukaryota</taxon>
        <taxon>Fungi</taxon>
        <taxon>Dikarya</taxon>
        <taxon>Basidiomycota</taxon>
        <taxon>Agaricomycotina</taxon>
        <taxon>Agaricomycetes</taxon>
        <taxon>Agaricomycetidae</taxon>
        <taxon>Agaricales</taxon>
        <taxon>Schizophyllaceae</taxon>
        <taxon>Schizophyllum</taxon>
    </lineage>
</organism>
<gene>
    <name evidence="7" type="ORF">SCHCODRAFT_234069</name>
</gene>
<sequence>MANTTVALNGEHIALPFPTTAPLYYVDRPNIFDGISDQWASLAGPLIAYWGLSLFFHWLDMSEWKWLDRYRIHESAEVKSKNLVSRREVFVAVVFQHIVQTALGYLWLDDEQAPADHIAGMAKIANALAPATATILGASRSLMYLPDIAYFVYWWAIPTVQLLGAMVIIDTWQYFLHRLMHENKWLYRQFHSWHHRLYVPYAFGALYNHPVEGFLLDTVGAGIAEAATGMSLRQALVLFVVSTLKTVDDHCGYKLPFDPLQLITSNNADYHDIHHQQVGIKSNYAQPFFVHWDTLLGTRMTRGDMAERKRKLLEKRQKAE</sequence>
<evidence type="ECO:0000256" key="4">
    <source>
        <dbReference type="ARBA" id="ARBA00023136"/>
    </source>
</evidence>
<keyword evidence="4 5" id="KW-0472">Membrane</keyword>
<dbReference type="GO" id="GO:0005506">
    <property type="term" value="F:iron ion binding"/>
    <property type="evidence" value="ECO:0007669"/>
    <property type="project" value="InterPro"/>
</dbReference>
<feature type="transmembrane region" description="Helical" evidence="5">
    <location>
        <begin position="152"/>
        <end position="176"/>
    </location>
</feature>
<evidence type="ECO:0000256" key="1">
    <source>
        <dbReference type="ARBA" id="ARBA00004370"/>
    </source>
</evidence>
<accession>D8Q3L5</accession>
<evidence type="ECO:0000256" key="2">
    <source>
        <dbReference type="ARBA" id="ARBA00022692"/>
    </source>
</evidence>
<keyword evidence="2 5" id="KW-0812">Transmembrane</keyword>
<dbReference type="HOGENOM" id="CLU_043293_1_1_1"/>
<dbReference type="EMBL" id="GL377305">
    <property type="protein sequence ID" value="EFI98331.1"/>
    <property type="molecule type" value="Genomic_DNA"/>
</dbReference>
<reference evidence="7 8" key="1">
    <citation type="journal article" date="2010" name="Nat. Biotechnol.">
        <title>Genome sequence of the model mushroom Schizophyllum commune.</title>
        <authorList>
            <person name="Ohm R.A."/>
            <person name="de Jong J.F."/>
            <person name="Lugones L.G."/>
            <person name="Aerts A."/>
            <person name="Kothe E."/>
            <person name="Stajich J.E."/>
            <person name="de Vries R.P."/>
            <person name="Record E."/>
            <person name="Levasseur A."/>
            <person name="Baker S.E."/>
            <person name="Bartholomew K.A."/>
            <person name="Coutinho P.M."/>
            <person name="Erdmann S."/>
            <person name="Fowler T.J."/>
            <person name="Gathman A.C."/>
            <person name="Lombard V."/>
            <person name="Henrissat B."/>
            <person name="Knabe N."/>
            <person name="Kuees U."/>
            <person name="Lilly W.W."/>
            <person name="Lindquist E."/>
            <person name="Lucas S."/>
            <person name="Magnuson J.K."/>
            <person name="Piumi F."/>
            <person name="Raudaskoski M."/>
            <person name="Salamov A."/>
            <person name="Schmutz J."/>
            <person name="Schwarze F.W.M.R."/>
            <person name="vanKuyk P.A."/>
            <person name="Horton J.S."/>
            <person name="Grigoriev I.V."/>
            <person name="Woesten H.A.B."/>
        </authorList>
    </citation>
    <scope>NUCLEOTIDE SEQUENCE [LARGE SCALE GENOMIC DNA]</scope>
    <source>
        <strain evidence="8">H4-8 / FGSC 9210</strain>
    </source>
</reference>
<keyword evidence="8" id="KW-1185">Reference proteome</keyword>
<dbReference type="FunCoup" id="D8Q3L5">
    <property type="interactions" value="96"/>
</dbReference>
<dbReference type="GO" id="GO:0051999">
    <property type="term" value="P:mannosyl-inositol phosphorylceramide biosynthetic process"/>
    <property type="evidence" value="ECO:0007669"/>
    <property type="project" value="EnsemblFungi"/>
</dbReference>
<dbReference type="GO" id="GO:0042284">
    <property type="term" value="F:sphingolipid delta-4 desaturase activity"/>
    <property type="evidence" value="ECO:0007669"/>
    <property type="project" value="EnsemblFungi"/>
</dbReference>
<dbReference type="OrthoDB" id="408954at2759"/>
<dbReference type="Pfam" id="PF04116">
    <property type="entry name" value="FA_hydroxylase"/>
    <property type="match status" value="1"/>
</dbReference>
<evidence type="ECO:0000256" key="5">
    <source>
        <dbReference type="SAM" id="Phobius"/>
    </source>
</evidence>
<dbReference type="AlphaFoldDB" id="D8Q3L5"/>
<feature type="domain" description="Fatty acid hydroxylase" evidence="6">
    <location>
        <begin position="163"/>
        <end position="298"/>
    </location>
</feature>
<evidence type="ECO:0000313" key="8">
    <source>
        <dbReference type="Proteomes" id="UP000007431"/>
    </source>
</evidence>
<dbReference type="InterPro" id="IPR050307">
    <property type="entry name" value="Sterol_Desaturase_Related"/>
</dbReference>
<evidence type="ECO:0000259" key="6">
    <source>
        <dbReference type="Pfam" id="PF04116"/>
    </source>
</evidence>
<name>D8Q3L5_SCHCM</name>
<feature type="transmembrane region" description="Helical" evidence="5">
    <location>
        <begin position="39"/>
        <end position="59"/>
    </location>
</feature>
<dbReference type="PANTHER" id="PTHR11863">
    <property type="entry name" value="STEROL DESATURASE"/>
    <property type="match status" value="1"/>
</dbReference>